<evidence type="ECO:0000313" key="4">
    <source>
        <dbReference type="Proteomes" id="UP000712600"/>
    </source>
</evidence>
<feature type="region of interest" description="Disordered" evidence="2">
    <location>
        <begin position="865"/>
        <end position="922"/>
    </location>
</feature>
<feature type="coiled-coil region" evidence="1">
    <location>
        <begin position="973"/>
        <end position="1007"/>
    </location>
</feature>
<evidence type="ECO:0000256" key="2">
    <source>
        <dbReference type="SAM" id="MobiDB-lite"/>
    </source>
</evidence>
<feature type="compositionally biased region" description="Basic and acidic residues" evidence="2">
    <location>
        <begin position="230"/>
        <end position="243"/>
    </location>
</feature>
<feature type="compositionally biased region" description="Polar residues" evidence="2">
    <location>
        <begin position="906"/>
        <end position="922"/>
    </location>
</feature>
<accession>A0A8S9SAG8</accession>
<evidence type="ECO:0000313" key="3">
    <source>
        <dbReference type="EMBL" id="KAF3598318.1"/>
    </source>
</evidence>
<protein>
    <submittedName>
        <fullName evidence="3">Uncharacterized protein</fullName>
    </submittedName>
</protein>
<organism evidence="3 4">
    <name type="scientific">Brassica cretica</name>
    <name type="common">Mustard</name>
    <dbReference type="NCBI Taxonomy" id="69181"/>
    <lineage>
        <taxon>Eukaryota</taxon>
        <taxon>Viridiplantae</taxon>
        <taxon>Streptophyta</taxon>
        <taxon>Embryophyta</taxon>
        <taxon>Tracheophyta</taxon>
        <taxon>Spermatophyta</taxon>
        <taxon>Magnoliopsida</taxon>
        <taxon>eudicotyledons</taxon>
        <taxon>Gunneridae</taxon>
        <taxon>Pentapetalae</taxon>
        <taxon>rosids</taxon>
        <taxon>malvids</taxon>
        <taxon>Brassicales</taxon>
        <taxon>Brassicaceae</taxon>
        <taxon>Brassiceae</taxon>
        <taxon>Brassica</taxon>
    </lineage>
</organism>
<feature type="compositionally biased region" description="Polar residues" evidence="2">
    <location>
        <begin position="100"/>
        <end position="112"/>
    </location>
</feature>
<feature type="region of interest" description="Disordered" evidence="2">
    <location>
        <begin position="230"/>
        <end position="293"/>
    </location>
</feature>
<dbReference type="EMBL" id="QGKX02000004">
    <property type="protein sequence ID" value="KAF3598318.1"/>
    <property type="molecule type" value="Genomic_DNA"/>
</dbReference>
<sequence>MSADDLNNQQTRDGNVVDDNVGSTPAANVTAVNLNTTAFEQVEKMFLTFEKKSEERDKVMSSLAKQVENLTARTRAILPRGTTRIRGRRLDLATPLDRSGNAQGKMSGQNPDEITPAPTRKNPGDLPPQPILPSSQPEPTDEDADVLPRRTRSRVAQDDSQFDNPMTEEEEVIFWDEQEELVEEHTRNARAKHEEARSHSTVNCKVLGARLAPKLLAGELVEVSSVKDIVRDSNRPPRNDKAPQTENSFQGNQSGEKRGRRQDEKGNDNSRRRVNMIIRGSQAWPKSTDPIDHKKSFAKNVSVAPSVPTLDQDTRPRSRILRISLTLGIQTLYFKWGSLCEPYAVRVARTVTRGVRGRDQRYLPPQKGLGSPACKFAANAASKYMNKTSELVSKHIEWNHRLVYLTHLTRVSRLCLHRIGRNGVRRFLCRIFVLLIGSFHFPREEGDPWTGPGKLHNGESGFLLAGILGTGVPSSGDPGNRGSFQRGSWEPRFLPAEIQRPVSCLGSGGIQYLNRGLVLLGPLILVEDGKLWAFDDVLETVEPGALILLVRVYEKGEGYDEASKYAPSRGVLLVVRGNLPRVYYPSFCFLPPSGFPTFLFSLFLCGLHSLKLSSPFSVEVESPSHGVIDLAPPSAEESEFPPVGPLLSIGVDEVANWRGKYHLSDDVVIRIPGPIDRVSDFEVDEVPVYEGFVESSFRDRVPSLVAKVSEALEISYGQLNPPSWRTLIALLNLGDLEGLTIGVAEVLYSYAITQLNGGEWRYHLHPRGGELPVQEIAKKDRKRVPAFDGRWIEKFAFMYLPGFSTVWCTAGGIPSVDPSLGEKTIKQVLELSIKRRQRHASGNMSGSKGDEALAEYKKALEVMSSKKAAPKKTAPSENDDGVQFIKSNKRQDATALASSTKKKSRASGSTPRVSPSSPSDPATVLGNLNTKVFPLAPVILPEGDSSASIQFIQGDLLQAMSQLFHLGERMGDHASLKADLAELDFQLREEKDKVLAKEKEIKALKLKVRNQDEAGALAAAENVSLREQLEQREEEVCDLRCAAETFDTERLWR</sequence>
<name>A0A8S9SAG8_BRACR</name>
<feature type="compositionally biased region" description="Polar residues" evidence="2">
    <location>
        <begin position="1"/>
        <end position="13"/>
    </location>
</feature>
<feature type="compositionally biased region" description="Low complexity" evidence="2">
    <location>
        <begin position="865"/>
        <end position="876"/>
    </location>
</feature>
<feature type="compositionally biased region" description="Polar residues" evidence="2">
    <location>
        <begin position="244"/>
        <end position="254"/>
    </location>
</feature>
<dbReference type="AlphaFoldDB" id="A0A8S9SAG8"/>
<keyword evidence="1" id="KW-0175">Coiled coil</keyword>
<gene>
    <name evidence="3" type="ORF">F2Q69_00035199</name>
</gene>
<dbReference type="PANTHER" id="PTHR31099">
    <property type="entry name" value="OS06G0165300 PROTEIN"/>
    <property type="match status" value="1"/>
</dbReference>
<feature type="compositionally biased region" description="Basic and acidic residues" evidence="2">
    <location>
        <begin position="255"/>
        <end position="271"/>
    </location>
</feature>
<dbReference type="Proteomes" id="UP000712600">
    <property type="component" value="Unassembled WGS sequence"/>
</dbReference>
<reference evidence="3" key="1">
    <citation type="submission" date="2019-12" db="EMBL/GenBank/DDBJ databases">
        <title>Genome sequencing and annotation of Brassica cretica.</title>
        <authorList>
            <person name="Studholme D.J."/>
            <person name="Sarris P."/>
        </authorList>
    </citation>
    <scope>NUCLEOTIDE SEQUENCE</scope>
    <source>
        <strain evidence="3">PFS-109/04</strain>
        <tissue evidence="3">Leaf</tissue>
    </source>
</reference>
<dbReference type="PANTHER" id="PTHR31099:SF49">
    <property type="entry name" value="MYOSIN HEAVY CHAIN-LIKE PROTEIN"/>
    <property type="match status" value="1"/>
</dbReference>
<feature type="region of interest" description="Disordered" evidence="2">
    <location>
        <begin position="79"/>
        <end position="167"/>
    </location>
</feature>
<feature type="region of interest" description="Disordered" evidence="2">
    <location>
        <begin position="1"/>
        <end position="23"/>
    </location>
</feature>
<comment type="caution">
    <text evidence="3">The sequence shown here is derived from an EMBL/GenBank/DDBJ whole genome shotgun (WGS) entry which is preliminary data.</text>
</comment>
<proteinExistence type="predicted"/>
<evidence type="ECO:0000256" key="1">
    <source>
        <dbReference type="SAM" id="Coils"/>
    </source>
</evidence>